<dbReference type="SMART" id="SM00304">
    <property type="entry name" value="HAMP"/>
    <property type="match status" value="1"/>
</dbReference>
<comment type="similarity">
    <text evidence="3">Belongs to the methyl-accepting chemotaxis (MCP) protein family.</text>
</comment>
<dbReference type="AlphaFoldDB" id="A0A3N7HVU5"/>
<comment type="caution">
    <text evidence="8">The sequence shown here is derived from an EMBL/GenBank/DDBJ whole genome shotgun (WGS) entry which is preliminary data.</text>
</comment>
<dbReference type="GO" id="GO:0007165">
    <property type="term" value="P:signal transduction"/>
    <property type="evidence" value="ECO:0007669"/>
    <property type="project" value="UniProtKB-KW"/>
</dbReference>
<evidence type="ECO:0000259" key="7">
    <source>
        <dbReference type="PROSITE" id="PS50885"/>
    </source>
</evidence>
<gene>
    <name evidence="8" type="ORF">DZC73_05700</name>
</gene>
<dbReference type="InterPro" id="IPR003660">
    <property type="entry name" value="HAMP_dom"/>
</dbReference>
<dbReference type="PROSITE" id="PS50111">
    <property type="entry name" value="CHEMOTAXIS_TRANSDUC_2"/>
    <property type="match status" value="1"/>
</dbReference>
<dbReference type="InterPro" id="IPR024478">
    <property type="entry name" value="HlyB_4HB_MCP"/>
</dbReference>
<dbReference type="Pfam" id="PF00015">
    <property type="entry name" value="MCPsignal"/>
    <property type="match status" value="1"/>
</dbReference>
<dbReference type="Gene3D" id="1.10.287.950">
    <property type="entry name" value="Methyl-accepting chemotaxis protein"/>
    <property type="match status" value="1"/>
</dbReference>
<dbReference type="CDD" id="cd06225">
    <property type="entry name" value="HAMP"/>
    <property type="match status" value="1"/>
</dbReference>
<dbReference type="InterPro" id="IPR004089">
    <property type="entry name" value="MCPsignal_dom"/>
</dbReference>
<feature type="domain" description="HAMP" evidence="7">
    <location>
        <begin position="234"/>
        <end position="286"/>
    </location>
</feature>
<dbReference type="CDD" id="cd11386">
    <property type="entry name" value="MCP_signal"/>
    <property type="match status" value="1"/>
</dbReference>
<dbReference type="PANTHER" id="PTHR43531:SF14">
    <property type="entry name" value="METHYL-ACCEPTING CHEMOTAXIS PROTEIN I-RELATED"/>
    <property type="match status" value="1"/>
</dbReference>
<keyword evidence="4" id="KW-0807">Transducer</keyword>
<keyword evidence="5" id="KW-0472">Membrane</keyword>
<reference evidence="8 9" key="1">
    <citation type="submission" date="2018-08" db="EMBL/GenBank/DDBJ databases">
        <authorList>
            <person name="Khan S.A."/>
            <person name="Jeon C.O."/>
            <person name="Chun B.H."/>
            <person name="Jeong S.E."/>
        </authorList>
    </citation>
    <scope>NUCLEOTIDE SEQUENCE [LARGE SCALE GENOMIC DNA]</scope>
    <source>
        <strain evidence="8 9">S-16</strain>
    </source>
</reference>
<keyword evidence="2" id="KW-0488">Methylation</keyword>
<dbReference type="FunFam" id="1.10.287.950:FF:000001">
    <property type="entry name" value="Methyl-accepting chemotaxis sensory transducer"/>
    <property type="match status" value="1"/>
</dbReference>
<keyword evidence="5" id="KW-1133">Transmembrane helix</keyword>
<dbReference type="SMART" id="SM00283">
    <property type="entry name" value="MA"/>
    <property type="match status" value="1"/>
</dbReference>
<keyword evidence="5" id="KW-0812">Transmembrane</keyword>
<proteinExistence type="inferred from homology"/>
<name>A0A3N7HVU5_9BURK</name>
<dbReference type="Proteomes" id="UP000267464">
    <property type="component" value="Unassembled WGS sequence"/>
</dbReference>
<dbReference type="GO" id="GO:0004888">
    <property type="term" value="F:transmembrane signaling receptor activity"/>
    <property type="evidence" value="ECO:0007669"/>
    <property type="project" value="TreeGrafter"/>
</dbReference>
<dbReference type="SUPFAM" id="SSF58104">
    <property type="entry name" value="Methyl-accepting chemotaxis protein (MCP) signaling domain"/>
    <property type="match status" value="1"/>
</dbReference>
<sequence>MPIRSEQYRLRPSPHYLFEIIGMLSNLKVGTRMGLGFGVMLLAAALMAAVALFEFARFKGEFDHVALRTVPSLESFSAMDHDLQEIRQAQLQIMIEFDMEIRKKQLARAANAFASLSKHQADHKALIHDPQSLALWQAMDEKLAASKAAFDKLQPLALEMSKAQDLRGVVTGEAATAGEGLSQAVQTASAHNVKLSRNAVEQAHNSYNAALVVILAVTAAMVLGGAAIAFTITRATLKPLREVIDAAARVASGDLSNDIRPEGNDELAQLMRSFATMQDGLRRIVTEIRQSSEMVTNAASEIASGNQDLSSRTEQQAANLQQTAASMGQLTSTVQQSAGTANEANQMAIGAAEVAGRGAEVVDQVVSTMGQISASSAKIGEIISVIDGIAFQTNILALNAAVEAARAGEQGRGFAVVAAEVRSLAQRSAQAAKEITQLIQESGQRVESGSRLVDDAGRTIQEVRRQIQHVTTMVGQIHTATAEQSDGIVDVNKAIGQLDESTQRNAALVEEAAASAESLKDQARTLTQLTQSFKLPATEAV</sequence>
<dbReference type="PANTHER" id="PTHR43531">
    <property type="entry name" value="PROTEIN ICFG"/>
    <property type="match status" value="1"/>
</dbReference>
<dbReference type="EMBL" id="QUSW01000001">
    <property type="protein sequence ID" value="RQP26500.1"/>
    <property type="molecule type" value="Genomic_DNA"/>
</dbReference>
<dbReference type="GO" id="GO:0006935">
    <property type="term" value="P:chemotaxis"/>
    <property type="evidence" value="ECO:0007669"/>
    <property type="project" value="TreeGrafter"/>
</dbReference>
<dbReference type="Pfam" id="PF12729">
    <property type="entry name" value="4HB_MCP_1"/>
    <property type="match status" value="1"/>
</dbReference>
<feature type="transmembrane region" description="Helical" evidence="5">
    <location>
        <begin position="33"/>
        <end position="53"/>
    </location>
</feature>
<feature type="transmembrane region" description="Helical" evidence="5">
    <location>
        <begin position="207"/>
        <end position="232"/>
    </location>
</feature>
<comment type="subcellular location">
    <subcellularLocation>
        <location evidence="1">Membrane</location>
    </subcellularLocation>
</comment>
<evidence type="ECO:0000256" key="4">
    <source>
        <dbReference type="PROSITE-ProRule" id="PRU00284"/>
    </source>
</evidence>
<keyword evidence="9" id="KW-1185">Reference proteome</keyword>
<evidence type="ECO:0000256" key="2">
    <source>
        <dbReference type="ARBA" id="ARBA00022481"/>
    </source>
</evidence>
<evidence type="ECO:0000256" key="5">
    <source>
        <dbReference type="SAM" id="Phobius"/>
    </source>
</evidence>
<evidence type="ECO:0000313" key="8">
    <source>
        <dbReference type="EMBL" id="RQP26500.1"/>
    </source>
</evidence>
<dbReference type="Pfam" id="PF00672">
    <property type="entry name" value="HAMP"/>
    <property type="match status" value="1"/>
</dbReference>
<evidence type="ECO:0000256" key="3">
    <source>
        <dbReference type="ARBA" id="ARBA00029447"/>
    </source>
</evidence>
<evidence type="ECO:0000256" key="1">
    <source>
        <dbReference type="ARBA" id="ARBA00004370"/>
    </source>
</evidence>
<evidence type="ECO:0000313" key="9">
    <source>
        <dbReference type="Proteomes" id="UP000267464"/>
    </source>
</evidence>
<dbReference type="GO" id="GO:0005886">
    <property type="term" value="C:plasma membrane"/>
    <property type="evidence" value="ECO:0007669"/>
    <property type="project" value="TreeGrafter"/>
</dbReference>
<dbReference type="PROSITE" id="PS50885">
    <property type="entry name" value="HAMP"/>
    <property type="match status" value="1"/>
</dbReference>
<feature type="domain" description="Methyl-accepting transducer" evidence="6">
    <location>
        <begin position="291"/>
        <end position="520"/>
    </location>
</feature>
<organism evidence="8 9">
    <name type="scientific">Piscinibacter terrae</name>
    <dbReference type="NCBI Taxonomy" id="2496871"/>
    <lineage>
        <taxon>Bacteria</taxon>
        <taxon>Pseudomonadati</taxon>
        <taxon>Pseudomonadota</taxon>
        <taxon>Betaproteobacteria</taxon>
        <taxon>Burkholderiales</taxon>
        <taxon>Sphaerotilaceae</taxon>
        <taxon>Piscinibacter</taxon>
    </lineage>
</organism>
<protein>
    <submittedName>
        <fullName evidence="8">HAMP domain-containing protein</fullName>
    </submittedName>
</protein>
<evidence type="ECO:0000259" key="6">
    <source>
        <dbReference type="PROSITE" id="PS50111"/>
    </source>
</evidence>
<reference evidence="8 9" key="2">
    <citation type="submission" date="2018-12" db="EMBL/GenBank/DDBJ databases">
        <title>Rhizobacter gummiphilus sp. nov., a rubber-degrading bacterium isolated from the soil of a botanical garden in Japan.</title>
        <authorList>
            <person name="Shunsuke S.S."/>
        </authorList>
    </citation>
    <scope>NUCLEOTIDE SEQUENCE [LARGE SCALE GENOMIC DNA]</scope>
    <source>
        <strain evidence="8 9">S-16</strain>
    </source>
</reference>
<accession>A0A3N7HVU5</accession>
<dbReference type="InterPro" id="IPR051310">
    <property type="entry name" value="MCP_chemotaxis"/>
</dbReference>